<dbReference type="GO" id="GO:0047244">
    <property type="term" value="F:N-acetylglucosaminyldiphosphoundecaprenol N-acetyl-beta-D-mannosaminyltransferase activity"/>
    <property type="evidence" value="ECO:0007669"/>
    <property type="project" value="UniProtKB-EC"/>
</dbReference>
<reference evidence="4" key="1">
    <citation type="submission" date="2015-07" db="EMBL/GenBank/DDBJ databases">
        <authorList>
            <person name="Rodrigo-Torres Lidia"/>
            <person name="Arahal R.David."/>
        </authorList>
    </citation>
    <scope>NUCLEOTIDE SEQUENCE [LARGE SCALE GENOMIC DNA]</scope>
    <source>
        <strain evidence="4">CECT 5112</strain>
    </source>
</reference>
<proteinExistence type="predicted"/>
<accession>A0A0M6ZU01</accession>
<evidence type="ECO:0000313" key="3">
    <source>
        <dbReference type="EMBL" id="CTQ65696.1"/>
    </source>
</evidence>
<dbReference type="NCBIfam" id="TIGR00696">
    <property type="entry name" value="wecG_tagA_cpsF"/>
    <property type="match status" value="1"/>
</dbReference>
<dbReference type="Proteomes" id="UP000053235">
    <property type="component" value="Unassembled WGS sequence"/>
</dbReference>
<evidence type="ECO:0000256" key="2">
    <source>
        <dbReference type="ARBA" id="ARBA00022679"/>
    </source>
</evidence>
<keyword evidence="2 3" id="KW-0808">Transferase</keyword>
<dbReference type="STRING" id="388408.LAX5112_00724"/>
<dbReference type="AlphaFoldDB" id="A0A0M6ZU01"/>
<organism evidence="3 4">
    <name type="scientific">Roseibium alexandrii</name>
    <dbReference type="NCBI Taxonomy" id="388408"/>
    <lineage>
        <taxon>Bacteria</taxon>
        <taxon>Pseudomonadati</taxon>
        <taxon>Pseudomonadota</taxon>
        <taxon>Alphaproteobacteria</taxon>
        <taxon>Hyphomicrobiales</taxon>
        <taxon>Stappiaceae</taxon>
        <taxon>Roseibium</taxon>
    </lineage>
</organism>
<dbReference type="InterPro" id="IPR004629">
    <property type="entry name" value="WecG_TagA_CpsF"/>
</dbReference>
<keyword evidence="1 3" id="KW-0328">Glycosyltransferase</keyword>
<evidence type="ECO:0000256" key="1">
    <source>
        <dbReference type="ARBA" id="ARBA00022676"/>
    </source>
</evidence>
<dbReference type="CDD" id="cd06533">
    <property type="entry name" value="Glyco_transf_WecG_TagA"/>
    <property type="match status" value="1"/>
</dbReference>
<dbReference type="Pfam" id="PF03808">
    <property type="entry name" value="Glyco_tran_WecG"/>
    <property type="match status" value="1"/>
</dbReference>
<dbReference type="PANTHER" id="PTHR34136">
    <property type="match status" value="1"/>
</dbReference>
<dbReference type="PANTHER" id="PTHR34136:SF1">
    <property type="entry name" value="UDP-N-ACETYL-D-MANNOSAMINURONIC ACID TRANSFERASE"/>
    <property type="match status" value="1"/>
</dbReference>
<dbReference type="EC" id="2.4.1.187" evidence="3"/>
<gene>
    <name evidence="3" type="primary">tagA_1</name>
    <name evidence="3" type="ORF">LAX5112_00724</name>
</gene>
<keyword evidence="4" id="KW-1185">Reference proteome</keyword>
<protein>
    <submittedName>
        <fullName evidence="3">Putative N-acetylmannosaminyltransferase</fullName>
        <ecNumber evidence="3">2.4.1.187</ecNumber>
    </submittedName>
</protein>
<evidence type="ECO:0000313" key="4">
    <source>
        <dbReference type="Proteomes" id="UP000053235"/>
    </source>
</evidence>
<dbReference type="EMBL" id="CXWD01000003">
    <property type="protein sequence ID" value="CTQ65696.1"/>
    <property type="molecule type" value="Genomic_DNA"/>
</dbReference>
<name>A0A0M6ZU01_9HYPH</name>
<sequence length="278" mass="31160">MSPQRPRHTQSDQKKHGPWDARQLAQLAQSYHVVEVLGGLPITWTDRKTAAETLIAQALANRGAAKAPFYSTSANGQVVVMCNEDNAVRQEFLQADQILADGMPMVWIARIKHGLQNIERVATTDLYHDVALVAQDIGASFYLLGADEKSNAAAVSNTQKLYPDLNVVGRRNGYFGANEEDAIVSEINDLAPDILWIGMGVPREQQFVSRNLKKLTNVGVIKTSGGLFDFLSLKNPRAPEWMQNLGLEWLYRTMQEPRRLGPRYLQTNHKAFFIMLRD</sequence>